<sequence>MATYVLVPGAWLGAWAWRDVTEDLRTRGHDVYALSLTGLGERAHLAGAEVGLETHVRDIIGLIEAEDLHDVVLVGHSYAGASPVPMAAHRIGDRLSHVVYVDCAPIDHGWGMIDEFAPATAERMRAEVAADGDGWRLAFPSVADLGSEALREGLGAETLERMRRKATPHPFASFTDKVDRPGEAVGDPIPVSIVCADILAMIESQNSWMLGLLARPEWQRYDIATGHWPMLSAPKELADALDGLTR</sequence>
<keyword evidence="3" id="KW-1185">Reference proteome</keyword>
<dbReference type="GO" id="GO:0003824">
    <property type="term" value="F:catalytic activity"/>
    <property type="evidence" value="ECO:0007669"/>
    <property type="project" value="UniProtKB-ARBA"/>
</dbReference>
<dbReference type="RefSeq" id="WP_285663274.1">
    <property type="nucleotide sequence ID" value="NZ_BSTX01000002.1"/>
</dbReference>
<protein>
    <submittedName>
        <fullName evidence="2">Esterase</fullName>
    </submittedName>
</protein>
<name>A0A9W6SP05_9ACTN</name>
<dbReference type="EMBL" id="BSTX01000002">
    <property type="protein sequence ID" value="GLZ78101.1"/>
    <property type="molecule type" value="Genomic_DNA"/>
</dbReference>
<comment type="caution">
    <text evidence="2">The sequence shown here is derived from an EMBL/GenBank/DDBJ whole genome shotgun (WGS) entry which is preliminary data.</text>
</comment>
<dbReference type="SUPFAM" id="SSF53474">
    <property type="entry name" value="alpha/beta-Hydrolases"/>
    <property type="match status" value="1"/>
</dbReference>
<reference evidence="2" key="1">
    <citation type="submission" date="2023-03" db="EMBL/GenBank/DDBJ databases">
        <title>Actinorhabdospora filicis NBRC 111898.</title>
        <authorList>
            <person name="Ichikawa N."/>
            <person name="Sato H."/>
            <person name="Tonouchi N."/>
        </authorList>
    </citation>
    <scope>NUCLEOTIDE SEQUENCE</scope>
    <source>
        <strain evidence="2">NBRC 111898</strain>
    </source>
</reference>
<dbReference type="InterPro" id="IPR052897">
    <property type="entry name" value="Sec-Metab_Biosynth_Hydrolase"/>
</dbReference>
<dbReference type="PANTHER" id="PTHR37017:SF11">
    <property type="entry name" value="ESTERASE_LIPASE_THIOESTERASE DOMAIN-CONTAINING PROTEIN"/>
    <property type="match status" value="1"/>
</dbReference>
<dbReference type="Proteomes" id="UP001165079">
    <property type="component" value="Unassembled WGS sequence"/>
</dbReference>
<dbReference type="PANTHER" id="PTHR37017">
    <property type="entry name" value="AB HYDROLASE-1 DOMAIN-CONTAINING PROTEIN-RELATED"/>
    <property type="match status" value="1"/>
</dbReference>
<gene>
    <name evidence="2" type="ORF">Afil01_29080</name>
</gene>
<feature type="domain" description="AB hydrolase-1" evidence="1">
    <location>
        <begin position="5"/>
        <end position="240"/>
    </location>
</feature>
<accession>A0A9W6SP05</accession>
<dbReference type="Gene3D" id="3.40.50.1820">
    <property type="entry name" value="alpha/beta hydrolase"/>
    <property type="match status" value="1"/>
</dbReference>
<evidence type="ECO:0000259" key="1">
    <source>
        <dbReference type="Pfam" id="PF12697"/>
    </source>
</evidence>
<organism evidence="2 3">
    <name type="scientific">Actinorhabdospora filicis</name>
    <dbReference type="NCBI Taxonomy" id="1785913"/>
    <lineage>
        <taxon>Bacteria</taxon>
        <taxon>Bacillati</taxon>
        <taxon>Actinomycetota</taxon>
        <taxon>Actinomycetes</taxon>
        <taxon>Micromonosporales</taxon>
        <taxon>Micromonosporaceae</taxon>
        <taxon>Actinorhabdospora</taxon>
    </lineage>
</organism>
<proteinExistence type="predicted"/>
<dbReference type="Pfam" id="PF12697">
    <property type="entry name" value="Abhydrolase_6"/>
    <property type="match status" value="1"/>
</dbReference>
<dbReference type="InterPro" id="IPR000073">
    <property type="entry name" value="AB_hydrolase_1"/>
</dbReference>
<dbReference type="InterPro" id="IPR029058">
    <property type="entry name" value="AB_hydrolase_fold"/>
</dbReference>
<dbReference type="AlphaFoldDB" id="A0A9W6SP05"/>
<evidence type="ECO:0000313" key="3">
    <source>
        <dbReference type="Proteomes" id="UP001165079"/>
    </source>
</evidence>
<evidence type="ECO:0000313" key="2">
    <source>
        <dbReference type="EMBL" id="GLZ78101.1"/>
    </source>
</evidence>